<reference evidence="9 10" key="1">
    <citation type="submission" date="2021-06" db="EMBL/GenBank/DDBJ databases">
        <title>Whole genome sequence of Paenibacillus sophorae DSM23020 for comparative genomics.</title>
        <authorList>
            <person name="Kim M.-J."/>
            <person name="Lee G."/>
            <person name="Shin J.-H."/>
        </authorList>
    </citation>
    <scope>NUCLEOTIDE SEQUENCE [LARGE SCALE GENOMIC DNA]</scope>
    <source>
        <strain evidence="9 10">DSM 23020</strain>
    </source>
</reference>
<dbReference type="PANTHER" id="PTHR43414:SF1">
    <property type="entry name" value="PEPTIDE PERMEASE"/>
    <property type="match status" value="1"/>
</dbReference>
<dbReference type="CDD" id="cd17329">
    <property type="entry name" value="MFS_MdtH_MDR_like"/>
    <property type="match status" value="1"/>
</dbReference>
<evidence type="ECO:0000256" key="1">
    <source>
        <dbReference type="ARBA" id="ARBA00004651"/>
    </source>
</evidence>
<protein>
    <submittedName>
        <fullName evidence="9">MFS transporter</fullName>
    </submittedName>
</protein>
<feature type="transmembrane region" description="Helical" evidence="7">
    <location>
        <begin position="333"/>
        <end position="353"/>
    </location>
</feature>
<feature type="transmembrane region" description="Helical" evidence="7">
    <location>
        <begin position="304"/>
        <end position="321"/>
    </location>
</feature>
<keyword evidence="3" id="KW-1003">Cell membrane</keyword>
<keyword evidence="6 7" id="KW-0472">Membrane</keyword>
<comment type="subcellular location">
    <subcellularLocation>
        <location evidence="1">Cell membrane</location>
        <topology evidence="1">Multi-pass membrane protein</topology>
    </subcellularLocation>
</comment>
<keyword evidence="10" id="KW-1185">Reference proteome</keyword>
<evidence type="ECO:0000256" key="3">
    <source>
        <dbReference type="ARBA" id="ARBA00022475"/>
    </source>
</evidence>
<dbReference type="InterPro" id="IPR011701">
    <property type="entry name" value="MFS"/>
</dbReference>
<feature type="transmembrane region" description="Helical" evidence="7">
    <location>
        <begin position="266"/>
        <end position="284"/>
    </location>
</feature>
<evidence type="ECO:0000256" key="6">
    <source>
        <dbReference type="ARBA" id="ARBA00023136"/>
    </source>
</evidence>
<sequence>MKWASLSSTNLTPLKVKSYHVIFHFSFPFLILQLYLYPLLDDNTKALKENPMKQTLRYIHPLAWTIIIGTMFGRLVTSMSIPFLSIYLTKVLGASPTQTGLTIAVSSLAGVSISFYGGYISDIIGRKKVMLVSIFSWASVFVGFAVAGHLWVFLIVNTLNGLCRAVFEPTSRALLSDITPAEHKLLVFNLRYAAINLGVVFGPIIGLQLGSAKSTFPFLITAIVYIAYGLVLVLQFALHGKKLPARSVSKAPRLREAFAVTSRDRVFLPILLGTIFCVLGYGHFGSTLAQYLALNTHFADGGKAFSYMLSLNAITVLVVQYPVVRIARHLPPVVPLILGNVCVSAALILFGLAGGLPLLMFSVVLFTIGEVLLFTMMDMLIDRVAKPEWKGTYFGTIGFNGIGSVMAPILGGLLLSHLGPNHGPAIFIPLALMTAIGLPFLLTAHRRLTERERSSKIHTVEYNERIV</sequence>
<dbReference type="InterPro" id="IPR020846">
    <property type="entry name" value="MFS_dom"/>
</dbReference>
<feature type="transmembrane region" description="Helical" evidence="7">
    <location>
        <begin position="426"/>
        <end position="444"/>
    </location>
</feature>
<proteinExistence type="predicted"/>
<dbReference type="Proteomes" id="UP000683429">
    <property type="component" value="Chromosome"/>
</dbReference>
<keyword evidence="4 7" id="KW-0812">Transmembrane</keyword>
<dbReference type="Pfam" id="PF07690">
    <property type="entry name" value="MFS_1"/>
    <property type="match status" value="1"/>
</dbReference>
<name>A0ABX8HJ88_9BACL</name>
<feature type="transmembrane region" description="Helical" evidence="7">
    <location>
        <begin position="359"/>
        <end position="381"/>
    </location>
</feature>
<evidence type="ECO:0000256" key="4">
    <source>
        <dbReference type="ARBA" id="ARBA00022692"/>
    </source>
</evidence>
<dbReference type="PROSITE" id="PS00216">
    <property type="entry name" value="SUGAR_TRANSPORT_1"/>
    <property type="match status" value="1"/>
</dbReference>
<dbReference type="PROSITE" id="PS50850">
    <property type="entry name" value="MFS"/>
    <property type="match status" value="1"/>
</dbReference>
<dbReference type="InterPro" id="IPR005829">
    <property type="entry name" value="Sugar_transporter_CS"/>
</dbReference>
<dbReference type="Gene3D" id="1.20.1250.20">
    <property type="entry name" value="MFS general substrate transporter like domains"/>
    <property type="match status" value="1"/>
</dbReference>
<dbReference type="EMBL" id="CP076607">
    <property type="protein sequence ID" value="QWU18429.1"/>
    <property type="molecule type" value="Genomic_DNA"/>
</dbReference>
<keyword evidence="5 7" id="KW-1133">Transmembrane helix</keyword>
<evidence type="ECO:0000256" key="5">
    <source>
        <dbReference type="ARBA" id="ARBA00022989"/>
    </source>
</evidence>
<feature type="transmembrane region" description="Helical" evidence="7">
    <location>
        <begin position="61"/>
        <end position="88"/>
    </location>
</feature>
<evidence type="ECO:0000256" key="2">
    <source>
        <dbReference type="ARBA" id="ARBA00022448"/>
    </source>
</evidence>
<dbReference type="PANTHER" id="PTHR43414">
    <property type="entry name" value="MULTIDRUG RESISTANCE PROTEIN MDTG"/>
    <property type="match status" value="1"/>
</dbReference>
<feature type="transmembrane region" description="Helical" evidence="7">
    <location>
        <begin position="131"/>
        <end position="152"/>
    </location>
</feature>
<feature type="transmembrane region" description="Helical" evidence="7">
    <location>
        <begin position="100"/>
        <end position="119"/>
    </location>
</feature>
<evidence type="ECO:0000256" key="7">
    <source>
        <dbReference type="SAM" id="Phobius"/>
    </source>
</evidence>
<feature type="transmembrane region" description="Helical" evidence="7">
    <location>
        <begin position="393"/>
        <end position="414"/>
    </location>
</feature>
<feature type="transmembrane region" description="Helical" evidence="7">
    <location>
        <begin position="216"/>
        <end position="238"/>
    </location>
</feature>
<accession>A0ABX8HJ88</accession>
<keyword evidence="2" id="KW-0813">Transport</keyword>
<evidence type="ECO:0000313" key="10">
    <source>
        <dbReference type="Proteomes" id="UP000683429"/>
    </source>
</evidence>
<gene>
    <name evidence="9" type="ORF">KP014_18745</name>
</gene>
<dbReference type="InterPro" id="IPR036259">
    <property type="entry name" value="MFS_trans_sf"/>
</dbReference>
<feature type="transmembrane region" description="Helical" evidence="7">
    <location>
        <begin position="20"/>
        <end position="40"/>
    </location>
</feature>
<feature type="domain" description="Major facilitator superfamily (MFS) profile" evidence="8">
    <location>
        <begin position="62"/>
        <end position="449"/>
    </location>
</feature>
<dbReference type="SUPFAM" id="SSF103473">
    <property type="entry name" value="MFS general substrate transporter"/>
    <property type="match status" value="1"/>
</dbReference>
<evidence type="ECO:0000259" key="8">
    <source>
        <dbReference type="PROSITE" id="PS50850"/>
    </source>
</evidence>
<evidence type="ECO:0000313" key="9">
    <source>
        <dbReference type="EMBL" id="QWU18429.1"/>
    </source>
</evidence>
<organism evidence="9 10">
    <name type="scientific">Paenibacillus sophorae</name>
    <dbReference type="NCBI Taxonomy" id="1333845"/>
    <lineage>
        <taxon>Bacteria</taxon>
        <taxon>Bacillati</taxon>
        <taxon>Bacillota</taxon>
        <taxon>Bacilli</taxon>
        <taxon>Bacillales</taxon>
        <taxon>Paenibacillaceae</taxon>
        <taxon>Paenibacillus</taxon>
    </lineage>
</organism>